<organism evidence="4 5">
    <name type="scientific">Telluria antibiotica</name>
    <dbReference type="NCBI Taxonomy" id="2717319"/>
    <lineage>
        <taxon>Bacteria</taxon>
        <taxon>Pseudomonadati</taxon>
        <taxon>Pseudomonadota</taxon>
        <taxon>Betaproteobacteria</taxon>
        <taxon>Burkholderiales</taxon>
        <taxon>Oxalobacteraceae</taxon>
        <taxon>Telluria group</taxon>
        <taxon>Telluria</taxon>
    </lineage>
</organism>
<evidence type="ECO:0000313" key="5">
    <source>
        <dbReference type="Proteomes" id="UP000716322"/>
    </source>
</evidence>
<name>A0ABX0P508_9BURK</name>
<dbReference type="SUPFAM" id="SSF55729">
    <property type="entry name" value="Acyl-CoA N-acyltransferases (Nat)"/>
    <property type="match status" value="1"/>
</dbReference>
<comment type="caution">
    <text evidence="4">The sequence shown here is derived from an EMBL/GenBank/DDBJ whole genome shotgun (WGS) entry which is preliminary data.</text>
</comment>
<dbReference type="PROSITE" id="PS51186">
    <property type="entry name" value="GNAT"/>
    <property type="match status" value="1"/>
</dbReference>
<dbReference type="Pfam" id="PF00583">
    <property type="entry name" value="Acetyltransf_1"/>
    <property type="match status" value="1"/>
</dbReference>
<evidence type="ECO:0000256" key="2">
    <source>
        <dbReference type="ARBA" id="ARBA00023315"/>
    </source>
</evidence>
<dbReference type="EMBL" id="JAAQOM010000001">
    <property type="protein sequence ID" value="NIA52062.1"/>
    <property type="molecule type" value="Genomic_DNA"/>
</dbReference>
<dbReference type="InterPro" id="IPR050832">
    <property type="entry name" value="Bact_Acetyltransf"/>
</dbReference>
<accession>A0ABX0P508</accession>
<evidence type="ECO:0000313" key="4">
    <source>
        <dbReference type="EMBL" id="NIA52062.1"/>
    </source>
</evidence>
<dbReference type="Gene3D" id="3.40.630.30">
    <property type="match status" value="1"/>
</dbReference>
<keyword evidence="2" id="KW-0012">Acyltransferase</keyword>
<gene>
    <name evidence="4" type="ORF">HAV22_00155</name>
</gene>
<evidence type="ECO:0000259" key="3">
    <source>
        <dbReference type="PROSITE" id="PS51186"/>
    </source>
</evidence>
<dbReference type="CDD" id="cd04301">
    <property type="entry name" value="NAT_SF"/>
    <property type="match status" value="1"/>
</dbReference>
<dbReference type="InterPro" id="IPR000182">
    <property type="entry name" value="GNAT_dom"/>
</dbReference>
<sequence length="193" mass="21443">MRVSPVVSPVVFLVSPDQHESLVDLLCELYRDYHDDAEVARAAVRDHLLHNLLAPDSPLRLVVATDEDGTVAGFAAVVLLYSLVDPTPANRRQCMMKELFVRADSRGRGVGRALMAWIARHAAEQGCGRIDWHVKASNEAGIRFYAGLGAQRVADRLSYRLPLHPQARQDVMRFQPDRTAAFIRSHVDAPALP</sequence>
<dbReference type="PANTHER" id="PTHR43877">
    <property type="entry name" value="AMINOALKYLPHOSPHONATE N-ACETYLTRANSFERASE-RELATED-RELATED"/>
    <property type="match status" value="1"/>
</dbReference>
<feature type="domain" description="N-acetyltransferase" evidence="3">
    <location>
        <begin position="9"/>
        <end position="177"/>
    </location>
</feature>
<keyword evidence="5" id="KW-1185">Reference proteome</keyword>
<dbReference type="Proteomes" id="UP000716322">
    <property type="component" value="Unassembled WGS sequence"/>
</dbReference>
<reference evidence="4 5" key="1">
    <citation type="submission" date="2020-03" db="EMBL/GenBank/DDBJ databases">
        <title>Genome sequence of strain Massilia sp. TW-1.</title>
        <authorList>
            <person name="Chaudhary D.K."/>
        </authorList>
    </citation>
    <scope>NUCLEOTIDE SEQUENCE [LARGE SCALE GENOMIC DNA]</scope>
    <source>
        <strain evidence="4 5">TW-1</strain>
    </source>
</reference>
<dbReference type="InterPro" id="IPR016181">
    <property type="entry name" value="Acyl_CoA_acyltransferase"/>
</dbReference>
<protein>
    <submittedName>
        <fullName evidence="4">GNAT family N-acetyltransferase</fullName>
    </submittedName>
</protein>
<keyword evidence="1" id="KW-0808">Transferase</keyword>
<evidence type="ECO:0000256" key="1">
    <source>
        <dbReference type="ARBA" id="ARBA00022679"/>
    </source>
</evidence>
<proteinExistence type="predicted"/>